<dbReference type="AlphaFoldDB" id="A0AAW2TFW2"/>
<dbReference type="EMBL" id="JACGWN010000015">
    <property type="protein sequence ID" value="KAL0402421.1"/>
    <property type="molecule type" value="Genomic_DNA"/>
</dbReference>
<proteinExistence type="predicted"/>
<evidence type="ECO:0000313" key="1">
    <source>
        <dbReference type="EMBL" id="KAL0402421.1"/>
    </source>
</evidence>
<protein>
    <submittedName>
        <fullName evidence="1">Uncharacterized protein</fullName>
    </submittedName>
</protein>
<reference evidence="1" key="1">
    <citation type="submission" date="2020-06" db="EMBL/GenBank/DDBJ databases">
        <authorList>
            <person name="Li T."/>
            <person name="Hu X."/>
            <person name="Zhang T."/>
            <person name="Song X."/>
            <person name="Zhang H."/>
            <person name="Dai N."/>
            <person name="Sheng W."/>
            <person name="Hou X."/>
            <person name="Wei L."/>
        </authorList>
    </citation>
    <scope>NUCLEOTIDE SEQUENCE</scope>
    <source>
        <strain evidence="1">KEN1</strain>
        <tissue evidence="1">Leaf</tissue>
    </source>
</reference>
<organism evidence="1">
    <name type="scientific">Sesamum latifolium</name>
    <dbReference type="NCBI Taxonomy" id="2727402"/>
    <lineage>
        <taxon>Eukaryota</taxon>
        <taxon>Viridiplantae</taxon>
        <taxon>Streptophyta</taxon>
        <taxon>Embryophyta</taxon>
        <taxon>Tracheophyta</taxon>
        <taxon>Spermatophyta</taxon>
        <taxon>Magnoliopsida</taxon>
        <taxon>eudicotyledons</taxon>
        <taxon>Gunneridae</taxon>
        <taxon>Pentapetalae</taxon>
        <taxon>asterids</taxon>
        <taxon>lamiids</taxon>
        <taxon>Lamiales</taxon>
        <taxon>Pedaliaceae</taxon>
        <taxon>Sesamum</taxon>
    </lineage>
</organism>
<sequence length="155" mass="17332">MMNSDMIITAVPHEDNIVTLKEVEVPERDVDHLMVSQTVEGQSQQVDLSTSNLIDIPLRFNLARCVDRKVVKRCGRRGYSRAVRVGVKRNWGIPVIEEDYDVVHVRKRRQLVDEETDLILAGLPCCSPGDCNENFMLELSGVGVPLDSSISRGGN</sequence>
<name>A0AAW2TFW2_9LAMI</name>
<reference evidence="1" key="2">
    <citation type="journal article" date="2024" name="Plant">
        <title>Genomic evolution and insights into agronomic trait innovations of Sesamum species.</title>
        <authorList>
            <person name="Miao H."/>
            <person name="Wang L."/>
            <person name="Qu L."/>
            <person name="Liu H."/>
            <person name="Sun Y."/>
            <person name="Le M."/>
            <person name="Wang Q."/>
            <person name="Wei S."/>
            <person name="Zheng Y."/>
            <person name="Lin W."/>
            <person name="Duan Y."/>
            <person name="Cao H."/>
            <person name="Xiong S."/>
            <person name="Wang X."/>
            <person name="Wei L."/>
            <person name="Li C."/>
            <person name="Ma Q."/>
            <person name="Ju M."/>
            <person name="Zhao R."/>
            <person name="Li G."/>
            <person name="Mu C."/>
            <person name="Tian Q."/>
            <person name="Mei H."/>
            <person name="Zhang T."/>
            <person name="Gao T."/>
            <person name="Zhang H."/>
        </authorList>
    </citation>
    <scope>NUCLEOTIDE SEQUENCE</scope>
    <source>
        <strain evidence="1">KEN1</strain>
    </source>
</reference>
<gene>
    <name evidence="1" type="ORF">Slati_4272000</name>
</gene>
<accession>A0AAW2TFW2</accession>
<comment type="caution">
    <text evidence="1">The sequence shown here is derived from an EMBL/GenBank/DDBJ whole genome shotgun (WGS) entry which is preliminary data.</text>
</comment>